<dbReference type="OrthoDB" id="16520at2759"/>
<evidence type="ECO:0000259" key="5">
    <source>
        <dbReference type="Pfam" id="PF00930"/>
    </source>
</evidence>
<evidence type="ECO:0000256" key="1">
    <source>
        <dbReference type="ARBA" id="ARBA00006150"/>
    </source>
</evidence>
<evidence type="ECO:0000256" key="3">
    <source>
        <dbReference type="ARBA" id="ARBA00022825"/>
    </source>
</evidence>
<keyword evidence="2" id="KW-0031">Aminopeptidase</keyword>
<organism evidence="6 7">
    <name type="scientific">Mucor plumbeus</name>
    <dbReference type="NCBI Taxonomy" id="97098"/>
    <lineage>
        <taxon>Eukaryota</taxon>
        <taxon>Fungi</taxon>
        <taxon>Fungi incertae sedis</taxon>
        <taxon>Mucoromycota</taxon>
        <taxon>Mucoromycotina</taxon>
        <taxon>Mucoromycetes</taxon>
        <taxon>Mucorales</taxon>
        <taxon>Mucorineae</taxon>
        <taxon>Mucoraceae</taxon>
        <taxon>Mucor</taxon>
    </lineage>
</organism>
<dbReference type="EMBL" id="JAEPRC010000015">
    <property type="protein sequence ID" value="KAG2215050.1"/>
    <property type="molecule type" value="Genomic_DNA"/>
</dbReference>
<feature type="domain" description="Dipeptidylpeptidase IV N-terminal" evidence="5">
    <location>
        <begin position="160"/>
        <end position="504"/>
    </location>
</feature>
<feature type="domain" description="Peptidase S9 prolyl oligopeptidase catalytic" evidence="4">
    <location>
        <begin position="643"/>
        <end position="690"/>
    </location>
</feature>
<dbReference type="InterPro" id="IPR001375">
    <property type="entry name" value="Peptidase_S9_cat"/>
</dbReference>
<evidence type="ECO:0000313" key="6">
    <source>
        <dbReference type="EMBL" id="KAG2215050.1"/>
    </source>
</evidence>
<proteinExistence type="inferred from homology"/>
<gene>
    <name evidence="6" type="ORF">INT46_008284</name>
</gene>
<keyword evidence="7" id="KW-1185">Reference proteome</keyword>
<accession>A0A8H7RQW6</accession>
<dbReference type="Gene3D" id="2.140.10.30">
    <property type="entry name" value="Dipeptidylpeptidase IV, N-terminal domain"/>
    <property type="match status" value="1"/>
</dbReference>
<reference evidence="6" key="1">
    <citation type="submission" date="2020-12" db="EMBL/GenBank/DDBJ databases">
        <title>Metabolic potential, ecology and presence of endohyphal bacteria is reflected in genomic diversity of Mucoromycotina.</title>
        <authorList>
            <person name="Muszewska A."/>
            <person name="Okrasinska A."/>
            <person name="Steczkiewicz K."/>
            <person name="Drgas O."/>
            <person name="Orlowska M."/>
            <person name="Perlinska-Lenart U."/>
            <person name="Aleksandrzak-Piekarczyk T."/>
            <person name="Szatraj K."/>
            <person name="Zielenkiewicz U."/>
            <person name="Pilsyk S."/>
            <person name="Malc E."/>
            <person name="Mieczkowski P."/>
            <person name="Kruszewska J.S."/>
            <person name="Biernat P."/>
            <person name="Pawlowska J."/>
        </authorList>
    </citation>
    <scope>NUCLEOTIDE SEQUENCE</scope>
    <source>
        <strain evidence="6">CBS 226.32</strain>
    </source>
</reference>
<dbReference type="SUPFAM" id="SSF82171">
    <property type="entry name" value="DPP6 N-terminal domain-like"/>
    <property type="match status" value="1"/>
</dbReference>
<dbReference type="Pfam" id="PF00930">
    <property type="entry name" value="DPPIV_N"/>
    <property type="match status" value="1"/>
</dbReference>
<keyword evidence="3" id="KW-0720">Serine protease</keyword>
<dbReference type="Proteomes" id="UP000650833">
    <property type="component" value="Unassembled WGS sequence"/>
</dbReference>
<dbReference type="GO" id="GO:0008239">
    <property type="term" value="F:dipeptidyl-peptidase activity"/>
    <property type="evidence" value="ECO:0007669"/>
    <property type="project" value="TreeGrafter"/>
</dbReference>
<dbReference type="InterPro" id="IPR050278">
    <property type="entry name" value="Serine_Prot_S9B/DPPIV"/>
</dbReference>
<keyword evidence="2" id="KW-0378">Hydrolase</keyword>
<sequence length="852" mass="98378">MQIYQISLEQFYNHIIQDDNNYLNNISNIPILKRSLVYTDYIALVEKKLDKSTFYQQLQILGVSTFEIKDHNILLTFNNDIYVGEIGKIPKLIPYKSNSVTTENTTNTTENADTNTPTYSPILNHTDMNSNIKQTSYTNNQEPTTDQPHRLDTKLGGFFNDKIAFIRNRDIWITDFDGNDTQLTFCSNDKSDPSLKCGVAEYMMQEEFHRFTGYFWSPPITGTKRRTERILYLETSEFDVEQVLISKPTPMSQASVEASTTDSIRYPRAGKPNAKSTVKIVEFEIGETKDAQPINIKYRQLWGKDEIRVLFPWVEYIVRFGWLPDGQSVWLHLLSRDQQTSAVIKIYLDQFTVNNLGHNSINTEILWQETSTAWINITDVYYFMQTSSTATVTKFIWSSEKMNGFRHLFLIEKLVNQKDAKVTQLTDGEWCCIDRPLYVDESRSLVYFSAKMHTPLESHFYVTSYHNHQQSTPKLLTKLGFSHNITMNSPDYFIDCFSTIHDPPVTVIQKLNHTKANSVSLDGLSLLMPVSLKSDCETPPSPPPSNNSIEQRRNSNNFAKNFQHMEEGKTSKYKDSVEPNGEIFSFTTFDGEKLYGSLYKPDCYEPGQSYPTLLHIYGGPKTQLVMNEFKFPRLMRYLMAVYFGFAVVIIDNRGSSDRGLDFESHIQYKLGTVELKDQLEGLQFLHDTKFGAILPNDEERKDNLVSVVDLNRLAITGWSYGGYLSLMALAQYPHKFKMAIAGAPVTQWELYDAAYTERYMSLPEENPQAYHDSNVLTYIDQFPNNENRLLIAHGLIDENVHFRNTELLVSQLVKLKKPHYLQVYPSEKHGLRHASVNEHFETLMFYWLSNYL</sequence>
<dbReference type="InterPro" id="IPR029058">
    <property type="entry name" value="AB_hydrolase_fold"/>
</dbReference>
<name>A0A8H7RQW6_9FUNG</name>
<dbReference type="Gene3D" id="3.40.50.1820">
    <property type="entry name" value="alpha/beta hydrolase"/>
    <property type="match status" value="1"/>
</dbReference>
<evidence type="ECO:0000259" key="4">
    <source>
        <dbReference type="Pfam" id="PF00326"/>
    </source>
</evidence>
<dbReference type="AlphaFoldDB" id="A0A8H7RQW6"/>
<keyword evidence="2" id="KW-0645">Protease</keyword>
<evidence type="ECO:0000256" key="2">
    <source>
        <dbReference type="ARBA" id="ARBA00022438"/>
    </source>
</evidence>
<comment type="similarity">
    <text evidence="1">Belongs to the peptidase S9B family.</text>
</comment>
<protein>
    <submittedName>
        <fullName evidence="6">Uncharacterized protein</fullName>
    </submittedName>
</protein>
<dbReference type="InterPro" id="IPR002469">
    <property type="entry name" value="Peptidase_S9B_N"/>
</dbReference>
<evidence type="ECO:0000313" key="7">
    <source>
        <dbReference type="Proteomes" id="UP000650833"/>
    </source>
</evidence>
<dbReference type="PANTHER" id="PTHR11731:SF193">
    <property type="entry name" value="DIPEPTIDYL PEPTIDASE 9"/>
    <property type="match status" value="1"/>
</dbReference>
<dbReference type="GO" id="GO:0008236">
    <property type="term" value="F:serine-type peptidase activity"/>
    <property type="evidence" value="ECO:0007669"/>
    <property type="project" value="UniProtKB-KW"/>
</dbReference>
<feature type="domain" description="Peptidase S9 prolyl oligopeptidase catalytic" evidence="4">
    <location>
        <begin position="707"/>
        <end position="852"/>
    </location>
</feature>
<dbReference type="GO" id="GO:0006508">
    <property type="term" value="P:proteolysis"/>
    <property type="evidence" value="ECO:0007669"/>
    <property type="project" value="InterPro"/>
</dbReference>
<comment type="caution">
    <text evidence="6">The sequence shown here is derived from an EMBL/GenBank/DDBJ whole genome shotgun (WGS) entry which is preliminary data.</text>
</comment>
<dbReference type="GO" id="GO:0004177">
    <property type="term" value="F:aminopeptidase activity"/>
    <property type="evidence" value="ECO:0007669"/>
    <property type="project" value="UniProtKB-KW"/>
</dbReference>
<dbReference type="Pfam" id="PF00326">
    <property type="entry name" value="Peptidase_S9"/>
    <property type="match status" value="2"/>
</dbReference>
<dbReference type="SUPFAM" id="SSF53474">
    <property type="entry name" value="alpha/beta-Hydrolases"/>
    <property type="match status" value="1"/>
</dbReference>
<dbReference type="PANTHER" id="PTHR11731">
    <property type="entry name" value="PROTEASE FAMILY S9B,C DIPEPTIDYL-PEPTIDASE IV-RELATED"/>
    <property type="match status" value="1"/>
</dbReference>